<dbReference type="RefSeq" id="WP_137259995.1">
    <property type="nucleotide sequence ID" value="NZ_SZQL01000001.1"/>
</dbReference>
<gene>
    <name evidence="1" type="ORF">FC093_01660</name>
</gene>
<sequence length="344" mass="39147">MLTNISKKEQVPLIAIQPDRTTPVVSLFMPFEPKMVTKNELVYKLQLLVHEAELKLVKSFSFKVAEPVLKRLKAVVKNLDYSTHKRSIAIYVSAEGEKVFYLNTPLEEKVLIDTSFNVRSLIAHRKKLQHYLVLVLGTNISRIYFDNGEHLIAMFTNIRKKSRSEYGSSLETFLKETDNNLSIILNYFPSLPLFIMSSTYTLSRYKTITQNKTHITQLIEADGKEIVIDKIKTALQPYTHNWGYIQTKHLRHTLDNATDSSRIATGIENVVKAAHQRRAKLLVLEKDYTCPVVKAGKTADGLLGNVPFTDAVDEVIERVLSTGGEVTFADSEVLEKYQHIAMIY</sequence>
<evidence type="ECO:0008006" key="3">
    <source>
        <dbReference type="Google" id="ProtNLM"/>
    </source>
</evidence>
<evidence type="ECO:0000313" key="1">
    <source>
        <dbReference type="EMBL" id="TKK71755.1"/>
    </source>
</evidence>
<dbReference type="InterPro" id="IPR041289">
    <property type="entry name" value="Bact_RF_family3"/>
</dbReference>
<evidence type="ECO:0000313" key="2">
    <source>
        <dbReference type="Proteomes" id="UP000305848"/>
    </source>
</evidence>
<dbReference type="Pfam" id="PF18845">
    <property type="entry name" value="baeRF_family3"/>
    <property type="match status" value="1"/>
</dbReference>
<organism evidence="1 2">
    <name type="scientific">Ilyomonas limi</name>
    <dbReference type="NCBI Taxonomy" id="2575867"/>
    <lineage>
        <taxon>Bacteria</taxon>
        <taxon>Pseudomonadati</taxon>
        <taxon>Bacteroidota</taxon>
        <taxon>Chitinophagia</taxon>
        <taxon>Chitinophagales</taxon>
        <taxon>Chitinophagaceae</taxon>
        <taxon>Ilyomonas</taxon>
    </lineage>
</organism>
<accession>A0A4U3L8S9</accession>
<comment type="caution">
    <text evidence="1">The sequence shown here is derived from an EMBL/GenBank/DDBJ whole genome shotgun (WGS) entry which is preliminary data.</text>
</comment>
<dbReference type="AlphaFoldDB" id="A0A4U3L8S9"/>
<reference evidence="1 2" key="1">
    <citation type="submission" date="2019-05" db="EMBL/GenBank/DDBJ databases">
        <title>Panacibacter sp. strain 17mud1-8 Genome sequencing and assembly.</title>
        <authorList>
            <person name="Chhetri G."/>
        </authorList>
    </citation>
    <scope>NUCLEOTIDE SEQUENCE [LARGE SCALE GENOMIC DNA]</scope>
    <source>
        <strain evidence="1 2">17mud1-8</strain>
    </source>
</reference>
<dbReference type="EMBL" id="SZQL01000001">
    <property type="protein sequence ID" value="TKK71755.1"/>
    <property type="molecule type" value="Genomic_DNA"/>
</dbReference>
<dbReference type="Proteomes" id="UP000305848">
    <property type="component" value="Unassembled WGS sequence"/>
</dbReference>
<keyword evidence="2" id="KW-1185">Reference proteome</keyword>
<proteinExistence type="predicted"/>
<protein>
    <recommendedName>
        <fullName evidence="3">eRF1 domain-containing protein</fullName>
    </recommendedName>
</protein>
<name>A0A4U3L8S9_9BACT</name>
<dbReference type="OrthoDB" id="644173at2"/>